<dbReference type="InterPro" id="IPR011051">
    <property type="entry name" value="RmlC_Cupin_sf"/>
</dbReference>
<evidence type="ECO:0000313" key="2">
    <source>
        <dbReference type="Proteomes" id="UP001298593"/>
    </source>
</evidence>
<comment type="caution">
    <text evidence="1">The sequence shown here is derived from an EMBL/GenBank/DDBJ whole genome shotgun (WGS) entry which is preliminary data.</text>
</comment>
<accession>A0ABU5XVP3</accession>
<dbReference type="RefSeq" id="WP_329779969.1">
    <property type="nucleotide sequence ID" value="NZ_JAYJJU010000007.1"/>
</dbReference>
<evidence type="ECO:0000313" key="1">
    <source>
        <dbReference type="EMBL" id="MEB3031812.1"/>
    </source>
</evidence>
<organism evidence="1 2">
    <name type="scientific">[Mycobacterium] nativiensis</name>
    <dbReference type="NCBI Taxonomy" id="2855503"/>
    <lineage>
        <taxon>Bacteria</taxon>
        <taxon>Bacillati</taxon>
        <taxon>Actinomycetota</taxon>
        <taxon>Actinomycetes</taxon>
        <taxon>Mycobacteriales</taxon>
        <taxon>Mycobacteriaceae</taxon>
        <taxon>Mycolicibacter</taxon>
    </lineage>
</organism>
<evidence type="ECO:0008006" key="3">
    <source>
        <dbReference type="Google" id="ProtNLM"/>
    </source>
</evidence>
<protein>
    <recommendedName>
        <fullName evidence="3">Cupin</fullName>
    </recommendedName>
</protein>
<proteinExistence type="predicted"/>
<sequence length="277" mass="31234">MTSTHNRWITAWTADDPLDVRHSLITHDAGTWSTGERYGVEYRDLGLLEASDAKMGAKHLRLTSLADFNNDWRFHELDFQWIYVINGEITIEVEDGGRHRLTKGSAALHPSYWRYRELDPSGDFEALEVTGPGIFPTTYGKHVELPGSPKFEASYQHDSPDVYRPAAGPRPFFEYRDFGLAGPTEGRIHLHLVRSVTKAVEGGTGAHHHSMAQWFMPLSGWADLTVWGEDAGRMQPGDFRCVPRRTVHDVPAYADDYATLEMCIPAKYDTVTIDKGD</sequence>
<reference evidence="1 2" key="1">
    <citation type="submission" date="2023-12" db="EMBL/GenBank/DDBJ databases">
        <title>Description of new species of Mycobacterium terrae complex isolated from sewage at the Sao Paulo Zoological Park Foundation in Brazil.</title>
        <authorList>
            <person name="Romagnoli C.L."/>
            <person name="Conceicao E.C."/>
            <person name="Machado E."/>
            <person name="Barreto L.B.P.F."/>
            <person name="Sharma A."/>
            <person name="Silva N.M."/>
            <person name="Marques L.E."/>
            <person name="Juliana M.A."/>
            <person name="Lourenco M.C.S."/>
            <person name="Digiampietri L.A."/>
            <person name="Suffys P.N."/>
            <person name="Viana-Niero C."/>
        </authorList>
    </citation>
    <scope>NUCLEOTIDE SEQUENCE [LARGE SCALE GENOMIC DNA]</scope>
    <source>
        <strain evidence="1 2">MYC340</strain>
    </source>
</reference>
<dbReference type="InterPro" id="IPR014710">
    <property type="entry name" value="RmlC-like_jellyroll"/>
</dbReference>
<dbReference type="Gene3D" id="2.60.120.10">
    <property type="entry name" value="Jelly Rolls"/>
    <property type="match status" value="2"/>
</dbReference>
<dbReference type="EMBL" id="JAYJJU010000007">
    <property type="protein sequence ID" value="MEB3031812.1"/>
    <property type="molecule type" value="Genomic_DNA"/>
</dbReference>
<dbReference type="Proteomes" id="UP001298593">
    <property type="component" value="Unassembled WGS sequence"/>
</dbReference>
<gene>
    <name evidence="1" type="ORF">KV113_09605</name>
</gene>
<dbReference type="SUPFAM" id="SSF51182">
    <property type="entry name" value="RmlC-like cupins"/>
    <property type="match status" value="1"/>
</dbReference>
<keyword evidence="2" id="KW-1185">Reference proteome</keyword>
<name>A0ABU5XVP3_9MYCO</name>